<comment type="similarity">
    <text evidence="1">Belongs to the NADH:flavin oxidoreductase/NADH oxidase family.</text>
</comment>
<sequence length="421" mass="45910">MSPLATPVTFARSGKVAPTATLKSAMTERLCTYDQDNLDERGKPTPEYEHLYKVWGEGKIGVIVLGNIPIDREGLEAKKNAIIDARSPWDPVAAFKPVIAAAKAHGSLVIGQLTHGGRQVSEEVTKTPVSSSDLQCPPLGGMTFAKPRPLTVPEIDGLVKAWGYGAKVLYEAGADGAQMHSAHGYLLSQFLSGRVNQRTDDYGGSLENRFRIVKRVVEEMRRQVPDEKFILSIKINSADFSDGGLTLEESRQVCIWLDEMGLDLIELSGGTYESMAFEHKKESTKAREGYFVEFSEAIRPHIKTAKLAVTGGFRSKKAMDDAIEKGVTDIIGLARPLTAEPHLIRDMIDGKTQAARDSKMPPPLSTGASIMQIGNMSRGEPIADLNDEKVVQEIVAALTGQAPEKKQGQETSSYEKSENKL</sequence>
<dbReference type="EMBL" id="BQKY01000009">
    <property type="protein sequence ID" value="GJN91747.1"/>
    <property type="molecule type" value="Genomic_DNA"/>
</dbReference>
<evidence type="ECO:0000256" key="1">
    <source>
        <dbReference type="ARBA" id="ARBA00005979"/>
    </source>
</evidence>
<dbReference type="Gene3D" id="3.20.20.70">
    <property type="entry name" value="Aldolase class I"/>
    <property type="match status" value="1"/>
</dbReference>
<comment type="caution">
    <text evidence="7">The sequence shown here is derived from an EMBL/GenBank/DDBJ whole genome shotgun (WGS) entry which is preliminary data.</text>
</comment>
<dbReference type="PANTHER" id="PTHR43656:SF5">
    <property type="entry name" value="NADH:FLAVIN OXIDOREDUCTASE_NADH OXIDASE N-TERMINAL DOMAIN-CONTAINING PROTEIN"/>
    <property type="match status" value="1"/>
</dbReference>
<dbReference type="SUPFAM" id="SSF51395">
    <property type="entry name" value="FMN-linked oxidoreductases"/>
    <property type="match status" value="1"/>
</dbReference>
<dbReference type="InterPro" id="IPR013785">
    <property type="entry name" value="Aldolase_TIM"/>
</dbReference>
<protein>
    <recommendedName>
        <fullName evidence="6">NADH:flavin oxidoreductase/NADH oxidase N-terminal domain-containing protein</fullName>
    </recommendedName>
</protein>
<dbReference type="InterPro" id="IPR001155">
    <property type="entry name" value="OxRdtase_FMN_N"/>
</dbReference>
<dbReference type="PANTHER" id="PTHR43656">
    <property type="entry name" value="BINDING OXIDOREDUCTASE, PUTATIVE (AFU_ORTHOLOGUE AFUA_2G08260)-RELATED"/>
    <property type="match status" value="1"/>
</dbReference>
<evidence type="ECO:0000256" key="3">
    <source>
        <dbReference type="ARBA" id="ARBA00022643"/>
    </source>
</evidence>
<evidence type="ECO:0000313" key="8">
    <source>
        <dbReference type="Proteomes" id="UP001342314"/>
    </source>
</evidence>
<evidence type="ECO:0000256" key="2">
    <source>
        <dbReference type="ARBA" id="ARBA00022630"/>
    </source>
</evidence>
<feature type="compositionally biased region" description="Basic and acidic residues" evidence="5">
    <location>
        <begin position="403"/>
        <end position="421"/>
    </location>
</feature>
<organism evidence="7 8">
    <name type="scientific">Rhodotorula paludigena</name>
    <dbReference type="NCBI Taxonomy" id="86838"/>
    <lineage>
        <taxon>Eukaryota</taxon>
        <taxon>Fungi</taxon>
        <taxon>Dikarya</taxon>
        <taxon>Basidiomycota</taxon>
        <taxon>Pucciniomycotina</taxon>
        <taxon>Microbotryomycetes</taxon>
        <taxon>Sporidiobolales</taxon>
        <taxon>Sporidiobolaceae</taxon>
        <taxon>Rhodotorula</taxon>
    </lineage>
</organism>
<evidence type="ECO:0000259" key="6">
    <source>
        <dbReference type="Pfam" id="PF00724"/>
    </source>
</evidence>
<keyword evidence="4" id="KW-0560">Oxidoreductase</keyword>
<keyword evidence="3" id="KW-0288">FMN</keyword>
<dbReference type="AlphaFoldDB" id="A0AAV5GRS9"/>
<gene>
    <name evidence="7" type="ORF">Rhopal_004770-T1</name>
</gene>
<keyword evidence="2" id="KW-0285">Flavoprotein</keyword>
<dbReference type="GO" id="GO:0016491">
    <property type="term" value="F:oxidoreductase activity"/>
    <property type="evidence" value="ECO:0007669"/>
    <property type="project" value="UniProtKB-KW"/>
</dbReference>
<proteinExistence type="inferred from homology"/>
<reference evidence="7 8" key="1">
    <citation type="submission" date="2021-12" db="EMBL/GenBank/DDBJ databases">
        <title>High titer production of polyol ester of fatty acids by Rhodotorula paludigena BS15 towards product separation-free biomass refinery.</title>
        <authorList>
            <person name="Mano J."/>
            <person name="Ono H."/>
            <person name="Tanaka T."/>
            <person name="Naito K."/>
            <person name="Sushida H."/>
            <person name="Ike M."/>
            <person name="Tokuyasu K."/>
            <person name="Kitaoka M."/>
        </authorList>
    </citation>
    <scope>NUCLEOTIDE SEQUENCE [LARGE SCALE GENOMIC DNA]</scope>
    <source>
        <strain evidence="7 8">BS15</strain>
    </source>
</reference>
<feature type="region of interest" description="Disordered" evidence="5">
    <location>
        <begin position="398"/>
        <end position="421"/>
    </location>
</feature>
<dbReference type="InterPro" id="IPR051799">
    <property type="entry name" value="NADH_flavin_oxidoreductase"/>
</dbReference>
<evidence type="ECO:0000256" key="5">
    <source>
        <dbReference type="SAM" id="MobiDB-lite"/>
    </source>
</evidence>
<dbReference type="CDD" id="cd04733">
    <property type="entry name" value="OYE_like_2_FMN"/>
    <property type="match status" value="1"/>
</dbReference>
<evidence type="ECO:0000256" key="4">
    <source>
        <dbReference type="ARBA" id="ARBA00023002"/>
    </source>
</evidence>
<dbReference type="Pfam" id="PF00724">
    <property type="entry name" value="Oxidored_FMN"/>
    <property type="match status" value="1"/>
</dbReference>
<name>A0AAV5GRS9_9BASI</name>
<keyword evidence="8" id="KW-1185">Reference proteome</keyword>
<feature type="domain" description="NADH:flavin oxidoreductase/NADH oxidase N-terminal" evidence="6">
    <location>
        <begin position="43"/>
        <end position="346"/>
    </location>
</feature>
<evidence type="ECO:0000313" key="7">
    <source>
        <dbReference type="EMBL" id="GJN91747.1"/>
    </source>
</evidence>
<dbReference type="Proteomes" id="UP001342314">
    <property type="component" value="Unassembled WGS sequence"/>
</dbReference>
<accession>A0AAV5GRS9</accession>
<dbReference type="GO" id="GO:0010181">
    <property type="term" value="F:FMN binding"/>
    <property type="evidence" value="ECO:0007669"/>
    <property type="project" value="InterPro"/>
</dbReference>